<accession>A0ABW3Y9E3</accession>
<proteinExistence type="predicted"/>
<feature type="region of interest" description="Disordered" evidence="1">
    <location>
        <begin position="220"/>
        <end position="241"/>
    </location>
</feature>
<evidence type="ECO:0000313" key="2">
    <source>
        <dbReference type="EMBL" id="MFD1321027.1"/>
    </source>
</evidence>
<dbReference type="EMBL" id="JBHTMP010000009">
    <property type="protein sequence ID" value="MFD1321027.1"/>
    <property type="molecule type" value="Genomic_DNA"/>
</dbReference>
<name>A0ABW3Y9E3_9ACTN</name>
<comment type="caution">
    <text evidence="2">The sequence shown here is derived from an EMBL/GenBank/DDBJ whole genome shotgun (WGS) entry which is preliminary data.</text>
</comment>
<evidence type="ECO:0000313" key="3">
    <source>
        <dbReference type="Proteomes" id="UP001597260"/>
    </source>
</evidence>
<organism evidence="2 3">
    <name type="scientific">Micromonospora sonneratiae</name>
    <dbReference type="NCBI Taxonomy" id="1184706"/>
    <lineage>
        <taxon>Bacteria</taxon>
        <taxon>Bacillati</taxon>
        <taxon>Actinomycetota</taxon>
        <taxon>Actinomycetes</taxon>
        <taxon>Micromonosporales</taxon>
        <taxon>Micromonosporaceae</taxon>
        <taxon>Micromonospora</taxon>
    </lineage>
</organism>
<protein>
    <submittedName>
        <fullName evidence="2">Uncharacterized protein</fullName>
    </submittedName>
</protein>
<evidence type="ECO:0000256" key="1">
    <source>
        <dbReference type="SAM" id="MobiDB-lite"/>
    </source>
</evidence>
<dbReference type="RefSeq" id="WP_377568720.1">
    <property type="nucleotide sequence ID" value="NZ_JBHTMP010000009.1"/>
</dbReference>
<gene>
    <name evidence="2" type="ORF">ACFQ4H_08000</name>
</gene>
<reference evidence="3" key="1">
    <citation type="journal article" date="2019" name="Int. J. Syst. Evol. Microbiol.">
        <title>The Global Catalogue of Microorganisms (GCM) 10K type strain sequencing project: providing services to taxonomists for standard genome sequencing and annotation.</title>
        <authorList>
            <consortium name="The Broad Institute Genomics Platform"/>
            <consortium name="The Broad Institute Genome Sequencing Center for Infectious Disease"/>
            <person name="Wu L."/>
            <person name="Ma J."/>
        </authorList>
    </citation>
    <scope>NUCLEOTIDE SEQUENCE [LARGE SCALE GENOMIC DNA]</scope>
    <source>
        <strain evidence="3">JCM 31037</strain>
    </source>
</reference>
<sequence>MAADPITTVKHELLARQLDGWAPAALRRSRRATFAQVRGGPDDGTAEAAIRVFARHTELLRGRRLTVLALAAPADDLAVRLGADQATLPPEVSVHLVTGDAERLPVALRAASASGAPILGYLDAATGPAPSLGALAAVAGGRPGEVLLVLGSQARAELDHRRVLAEAGFPLVADVELVDGVAATRPVDGGGLPQLVVFATTLGRSLDAFKNDLWAVGEGTGARYRDPQDPEAQSVDISPSPQTDPLCRELLSELVRLGPCSVTELRQFTVANTIYRASDTLRAITAMLAAGRVTRTPESGRLAGDVIIEPTTAG</sequence>
<dbReference type="Proteomes" id="UP001597260">
    <property type="component" value="Unassembled WGS sequence"/>
</dbReference>
<keyword evidence="3" id="KW-1185">Reference proteome</keyword>